<dbReference type="EMBL" id="UINC01211363">
    <property type="protein sequence ID" value="SVE35229.1"/>
    <property type="molecule type" value="Genomic_DNA"/>
</dbReference>
<proteinExistence type="predicted"/>
<sequence length="183" mass="21133">MKIKSLTIYCSASQKLDKKFYKMAKETAEIISNHQIKVIYGGGNVGLMGEIARTLIKLKRDVIGIIPKFLIKKEKLNLKLTDLKVVTNMSKRKEYLFKLGDAFLILPGGTGTLEEVVEVLSWKILKLHNKPIIFFNFNNYWSPLIKQFENIIENKFGNKNLQNQFLVIKNSKQLNKILNSWTK</sequence>
<accession>A0A383CT46</accession>
<evidence type="ECO:0000313" key="1">
    <source>
        <dbReference type="EMBL" id="SVE35229.1"/>
    </source>
</evidence>
<dbReference type="Pfam" id="PF03641">
    <property type="entry name" value="Lysine_decarbox"/>
    <property type="match status" value="1"/>
</dbReference>
<evidence type="ECO:0008006" key="2">
    <source>
        <dbReference type="Google" id="ProtNLM"/>
    </source>
</evidence>
<dbReference type="AlphaFoldDB" id="A0A383CT46"/>
<organism evidence="1">
    <name type="scientific">marine metagenome</name>
    <dbReference type="NCBI Taxonomy" id="408172"/>
    <lineage>
        <taxon>unclassified sequences</taxon>
        <taxon>metagenomes</taxon>
        <taxon>ecological metagenomes</taxon>
    </lineage>
</organism>
<dbReference type="GO" id="GO:0009691">
    <property type="term" value="P:cytokinin biosynthetic process"/>
    <property type="evidence" value="ECO:0007669"/>
    <property type="project" value="InterPro"/>
</dbReference>
<dbReference type="PANTHER" id="PTHR31223:SF70">
    <property type="entry name" value="LOG FAMILY PROTEIN YJL055W"/>
    <property type="match status" value="1"/>
</dbReference>
<dbReference type="PANTHER" id="PTHR31223">
    <property type="entry name" value="LOG FAMILY PROTEIN YJL055W"/>
    <property type="match status" value="1"/>
</dbReference>
<dbReference type="SUPFAM" id="SSF102405">
    <property type="entry name" value="MCP/YpsA-like"/>
    <property type="match status" value="1"/>
</dbReference>
<gene>
    <name evidence="1" type="ORF">METZ01_LOCUS488083</name>
</gene>
<dbReference type="NCBIfam" id="TIGR00730">
    <property type="entry name" value="Rossman fold protein, TIGR00730 family"/>
    <property type="match status" value="1"/>
</dbReference>
<dbReference type="GO" id="GO:0005829">
    <property type="term" value="C:cytosol"/>
    <property type="evidence" value="ECO:0007669"/>
    <property type="project" value="TreeGrafter"/>
</dbReference>
<dbReference type="InterPro" id="IPR031100">
    <property type="entry name" value="LOG_fam"/>
</dbReference>
<name>A0A383CT46_9ZZZZ</name>
<protein>
    <recommendedName>
        <fullName evidence="2">Cytokinin riboside 5'-monophosphate phosphoribohydrolase</fullName>
    </recommendedName>
</protein>
<dbReference type="GO" id="GO:0016799">
    <property type="term" value="F:hydrolase activity, hydrolyzing N-glycosyl compounds"/>
    <property type="evidence" value="ECO:0007669"/>
    <property type="project" value="TreeGrafter"/>
</dbReference>
<dbReference type="InterPro" id="IPR005269">
    <property type="entry name" value="LOG"/>
</dbReference>
<dbReference type="Gene3D" id="3.40.50.450">
    <property type="match status" value="1"/>
</dbReference>
<reference evidence="1" key="1">
    <citation type="submission" date="2018-05" db="EMBL/GenBank/DDBJ databases">
        <authorList>
            <person name="Lanie J.A."/>
            <person name="Ng W.-L."/>
            <person name="Kazmierczak K.M."/>
            <person name="Andrzejewski T.M."/>
            <person name="Davidsen T.M."/>
            <person name="Wayne K.J."/>
            <person name="Tettelin H."/>
            <person name="Glass J.I."/>
            <person name="Rusch D."/>
            <person name="Podicherti R."/>
            <person name="Tsui H.-C.T."/>
            <person name="Winkler M.E."/>
        </authorList>
    </citation>
    <scope>NUCLEOTIDE SEQUENCE</scope>
</reference>